<gene>
    <name evidence="1" type="ORF">ARMSODRAFT_1009453</name>
</gene>
<dbReference type="AlphaFoldDB" id="A0A2H3ATZ1"/>
<keyword evidence="2" id="KW-1185">Reference proteome</keyword>
<sequence>MDDLKIRSLNEIETHSSIRSKLPNVDKRYWQQLSVEKITQKDIDSARKVAKALHGFKAAGDKDIGDQVILDAEMRQLAVESVYSNALYVTPSTVDIRKKLTELEDKVLNMENKLRRDHWQDGDTGREVREKMAQAQTAADKAQATADNVHIIYLNNHLPHPYEFLPLKKMTSGSGYNLALEVCTRDVQVNKDKLPKMSDSDPPNVGSLPSFNGQIGTYSHLEILKMIIFYNDNFGINWSDSLSERIDKFRSFLSDFRKQ</sequence>
<name>A0A2H3ATZ1_9AGAR</name>
<accession>A0A2H3ATZ1</accession>
<organism evidence="1 2">
    <name type="scientific">Armillaria solidipes</name>
    <dbReference type="NCBI Taxonomy" id="1076256"/>
    <lineage>
        <taxon>Eukaryota</taxon>
        <taxon>Fungi</taxon>
        <taxon>Dikarya</taxon>
        <taxon>Basidiomycota</taxon>
        <taxon>Agaricomycotina</taxon>
        <taxon>Agaricomycetes</taxon>
        <taxon>Agaricomycetidae</taxon>
        <taxon>Agaricales</taxon>
        <taxon>Marasmiineae</taxon>
        <taxon>Physalacriaceae</taxon>
        <taxon>Armillaria</taxon>
    </lineage>
</organism>
<evidence type="ECO:0000313" key="2">
    <source>
        <dbReference type="Proteomes" id="UP000218334"/>
    </source>
</evidence>
<protein>
    <submittedName>
        <fullName evidence="1">Uncharacterized protein</fullName>
    </submittedName>
</protein>
<proteinExistence type="predicted"/>
<dbReference type="Proteomes" id="UP000218334">
    <property type="component" value="Unassembled WGS sequence"/>
</dbReference>
<dbReference type="EMBL" id="KZ293491">
    <property type="protein sequence ID" value="PBK60194.1"/>
    <property type="molecule type" value="Genomic_DNA"/>
</dbReference>
<evidence type="ECO:0000313" key="1">
    <source>
        <dbReference type="EMBL" id="PBK60194.1"/>
    </source>
</evidence>
<reference evidence="2" key="1">
    <citation type="journal article" date="2017" name="Nat. Ecol. Evol.">
        <title>Genome expansion and lineage-specific genetic innovations in the forest pathogenic fungi Armillaria.</title>
        <authorList>
            <person name="Sipos G."/>
            <person name="Prasanna A.N."/>
            <person name="Walter M.C."/>
            <person name="O'Connor E."/>
            <person name="Balint B."/>
            <person name="Krizsan K."/>
            <person name="Kiss B."/>
            <person name="Hess J."/>
            <person name="Varga T."/>
            <person name="Slot J."/>
            <person name="Riley R."/>
            <person name="Boka B."/>
            <person name="Rigling D."/>
            <person name="Barry K."/>
            <person name="Lee J."/>
            <person name="Mihaltcheva S."/>
            <person name="LaButti K."/>
            <person name="Lipzen A."/>
            <person name="Waldron R."/>
            <person name="Moloney N.M."/>
            <person name="Sperisen C."/>
            <person name="Kredics L."/>
            <person name="Vagvoelgyi C."/>
            <person name="Patrignani A."/>
            <person name="Fitzpatrick D."/>
            <person name="Nagy I."/>
            <person name="Doyle S."/>
            <person name="Anderson J.B."/>
            <person name="Grigoriev I.V."/>
            <person name="Gueldener U."/>
            <person name="Muensterkoetter M."/>
            <person name="Nagy L.G."/>
        </authorList>
    </citation>
    <scope>NUCLEOTIDE SEQUENCE [LARGE SCALE GENOMIC DNA]</scope>
    <source>
        <strain evidence="2">28-4</strain>
    </source>
</reference>